<feature type="compositionally biased region" description="Polar residues" evidence="1">
    <location>
        <begin position="743"/>
        <end position="754"/>
    </location>
</feature>
<dbReference type="Gene3D" id="3.30.420.10">
    <property type="entry name" value="Ribonuclease H-like superfamily/Ribonuclease H"/>
    <property type="match status" value="1"/>
</dbReference>
<evidence type="ECO:0000313" key="4">
    <source>
        <dbReference type="Proteomes" id="UP001521931"/>
    </source>
</evidence>
<dbReference type="Proteomes" id="UP001521931">
    <property type="component" value="Unassembled WGS sequence"/>
</dbReference>
<dbReference type="EMBL" id="JAKRCV010000093">
    <property type="protein sequence ID" value="MCG7323658.1"/>
    <property type="molecule type" value="Genomic_DNA"/>
</dbReference>
<feature type="region of interest" description="Disordered" evidence="1">
    <location>
        <begin position="729"/>
        <end position="778"/>
    </location>
</feature>
<dbReference type="InterPro" id="IPR012337">
    <property type="entry name" value="RNaseH-like_sf"/>
</dbReference>
<protein>
    <submittedName>
        <fullName evidence="3">Mu transposase C-terminal domain-containing protein</fullName>
    </submittedName>
</protein>
<name>A0ABS9Q713_9MICO</name>
<dbReference type="RefSeq" id="WP_239266490.1">
    <property type="nucleotide sequence ID" value="NZ_JAKRCV010000093.1"/>
</dbReference>
<proteinExistence type="predicted"/>
<dbReference type="PROSITE" id="PS50994">
    <property type="entry name" value="INTEGRASE"/>
    <property type="match status" value="1"/>
</dbReference>
<gene>
    <name evidence="3" type="ORF">MHL29_17435</name>
</gene>
<evidence type="ECO:0000259" key="2">
    <source>
        <dbReference type="PROSITE" id="PS50994"/>
    </source>
</evidence>
<evidence type="ECO:0000256" key="1">
    <source>
        <dbReference type="SAM" id="MobiDB-lite"/>
    </source>
</evidence>
<sequence length="778" mass="86110">MRLETGLVTTLAPGQLVLLQQGPRLITELTARGVRVATMDGVVEDVPWVELEVARNVYDGRVDAVAKSLEATFQGLSASAQELALDRQEVVLTILTGFRTGYAATAGPREPLAVFDPANGVSLSRRCHEMARILEDEASVDRRRQRAARGAKRTPTDRLGAVSARTLMSWVSDYQDPVNGGVLSLIDGRSRRAHRDFGTLDPELTRAIDQLMEQFDGTNSIKSVDELMRRLRISLTVQGLGDMRIPEQTARQYISHQFQKRGRTTRSHTTRKLRGVMAMTSYPAIRPGQVVAIDVTRADNFVIDPYRGVPVSVEIITALDICTRVVLALRVVPRSANAIEAGLILYDILRPFSTTISADRCDDWRWAGVPEFLGPLDQAVAKAEELNGVRPLLGDHHIPGLLPEAVRVDHGSIFTGEHFRRVCDRFGIHLLLSRGKKPTDNAYVERWHETLVEPLLQVPGYKGRNISQRGSRAGRIVYHDDGYAYFEGEGCGLTPRELEVHLREYIAGVYHRRPHDGLTVADRGVDVDDARTGITPLEAFDALLSTTGRLHVLQRPDLMYDLLPIRWGTISHAGVEFFNLTYDSEALNPYRDVLPGFFRDGDRAAPFFYDPRDMSRVWFRDPRTDEIHAIPWRRAYQLTAPMTKSVLDKARSLCRARYDAHLPMSSAALQREILDAINDIGDVERLHANPELADWAPNLTSAHMRYARAGHDHAEAAVAAALVHQNAGRTGSTAAGDAGARVTGTSEPSPLSRDTTPGVATAAPAAGWTELDLSKGPR</sequence>
<organism evidence="3 4">
    <name type="scientific">Arsenicicoccus bolidensis</name>
    <dbReference type="NCBI Taxonomy" id="229480"/>
    <lineage>
        <taxon>Bacteria</taxon>
        <taxon>Bacillati</taxon>
        <taxon>Actinomycetota</taxon>
        <taxon>Actinomycetes</taxon>
        <taxon>Micrococcales</taxon>
        <taxon>Intrasporangiaceae</taxon>
        <taxon>Arsenicicoccus</taxon>
    </lineage>
</organism>
<accession>A0ABS9Q713</accession>
<feature type="domain" description="Integrase catalytic" evidence="2">
    <location>
        <begin position="283"/>
        <end position="503"/>
    </location>
</feature>
<feature type="compositionally biased region" description="Low complexity" evidence="1">
    <location>
        <begin position="755"/>
        <end position="769"/>
    </location>
</feature>
<keyword evidence="4" id="KW-1185">Reference proteome</keyword>
<evidence type="ECO:0000313" key="3">
    <source>
        <dbReference type="EMBL" id="MCG7323658.1"/>
    </source>
</evidence>
<dbReference type="InterPro" id="IPR015378">
    <property type="entry name" value="Transposase-like_Mu_C"/>
</dbReference>
<comment type="caution">
    <text evidence="3">The sequence shown here is derived from an EMBL/GenBank/DDBJ whole genome shotgun (WGS) entry which is preliminary data.</text>
</comment>
<reference evidence="3 4" key="1">
    <citation type="submission" date="2022-02" db="EMBL/GenBank/DDBJ databases">
        <title>Uncovering new skin microbiome diversity through culturing and metagenomics.</title>
        <authorList>
            <person name="Conlan S."/>
            <person name="Deming C."/>
            <person name="Nisc Comparative Sequencing Program N."/>
            <person name="Segre J.A."/>
        </authorList>
    </citation>
    <scope>NUCLEOTIDE SEQUENCE [LARGE SCALE GENOMIC DNA]</scope>
    <source>
        <strain evidence="3 4">ACRQZ</strain>
    </source>
</reference>
<dbReference type="InterPro" id="IPR036397">
    <property type="entry name" value="RNaseH_sf"/>
</dbReference>
<dbReference type="Pfam" id="PF09299">
    <property type="entry name" value="Mu-transpos_C"/>
    <property type="match status" value="1"/>
</dbReference>
<dbReference type="SUPFAM" id="SSF53098">
    <property type="entry name" value="Ribonuclease H-like"/>
    <property type="match status" value="1"/>
</dbReference>
<dbReference type="InterPro" id="IPR001584">
    <property type="entry name" value="Integrase_cat-core"/>
</dbReference>